<dbReference type="InterPro" id="IPR041677">
    <property type="entry name" value="DNA2/NAM7_AAA_11"/>
</dbReference>
<dbReference type="KEGG" id="uam:UABAM_01562"/>
<dbReference type="RefSeq" id="WP_151967421.1">
    <property type="nucleotide sequence ID" value="NZ_AP019860.1"/>
</dbReference>
<feature type="domain" description="DNA2/NAM7 helicase-like C-terminal" evidence="11">
    <location>
        <begin position="414"/>
        <end position="611"/>
    </location>
</feature>
<evidence type="ECO:0000256" key="5">
    <source>
        <dbReference type="ARBA" id="ARBA00022741"/>
    </source>
</evidence>
<evidence type="ECO:0000313" key="13">
    <source>
        <dbReference type="EMBL" id="BBM83211.1"/>
    </source>
</evidence>
<keyword evidence="7 13" id="KW-0347">Helicase</keyword>
<dbReference type="AlphaFoldDB" id="A0A5S9IKH3"/>
<evidence type="ECO:0000259" key="11">
    <source>
        <dbReference type="Pfam" id="PF13087"/>
    </source>
</evidence>
<evidence type="ECO:0000256" key="3">
    <source>
        <dbReference type="ARBA" id="ARBA00012551"/>
    </source>
</evidence>
<evidence type="ECO:0000256" key="1">
    <source>
        <dbReference type="ARBA" id="ARBA00004496"/>
    </source>
</evidence>
<comment type="subcellular location">
    <subcellularLocation>
        <location evidence="1">Cytoplasm</location>
    </subcellularLocation>
</comment>
<dbReference type="Gene3D" id="2.40.30.270">
    <property type="match status" value="1"/>
</dbReference>
<dbReference type="PANTHER" id="PTHR43788:SF8">
    <property type="entry name" value="DNA-BINDING PROTEIN SMUBP-2"/>
    <property type="match status" value="1"/>
</dbReference>
<organism evidence="13 14">
    <name type="scientific">Uabimicrobium amorphum</name>
    <dbReference type="NCBI Taxonomy" id="2596890"/>
    <lineage>
        <taxon>Bacteria</taxon>
        <taxon>Pseudomonadati</taxon>
        <taxon>Planctomycetota</taxon>
        <taxon>Candidatus Uabimicrobiia</taxon>
        <taxon>Candidatus Uabimicrobiales</taxon>
        <taxon>Candidatus Uabimicrobiaceae</taxon>
        <taxon>Candidatus Uabimicrobium</taxon>
    </lineage>
</organism>
<evidence type="ECO:0000256" key="2">
    <source>
        <dbReference type="ARBA" id="ARBA00007913"/>
    </source>
</evidence>
<dbReference type="Proteomes" id="UP000326354">
    <property type="component" value="Chromosome"/>
</dbReference>
<dbReference type="GO" id="GO:0016787">
    <property type="term" value="F:hydrolase activity"/>
    <property type="evidence" value="ECO:0007669"/>
    <property type="project" value="UniProtKB-KW"/>
</dbReference>
<dbReference type="SUPFAM" id="SSF52540">
    <property type="entry name" value="P-loop containing nucleoside triphosphate hydrolases"/>
    <property type="match status" value="1"/>
</dbReference>
<dbReference type="PANTHER" id="PTHR43788">
    <property type="entry name" value="DNA2/NAM7 HELICASE FAMILY MEMBER"/>
    <property type="match status" value="1"/>
</dbReference>
<evidence type="ECO:0000256" key="7">
    <source>
        <dbReference type="ARBA" id="ARBA00022806"/>
    </source>
</evidence>
<dbReference type="FunFam" id="3.40.50.300:FF:000326">
    <property type="entry name" value="P-loop containing nucleoside triphosphate hydrolase"/>
    <property type="match status" value="1"/>
</dbReference>
<proteinExistence type="inferred from homology"/>
<dbReference type="GO" id="GO:0005737">
    <property type="term" value="C:cytoplasm"/>
    <property type="evidence" value="ECO:0007669"/>
    <property type="project" value="UniProtKB-SubCell"/>
</dbReference>
<dbReference type="InterPro" id="IPR048761">
    <property type="entry name" value="SMUBP-2_HCS1_1B"/>
</dbReference>
<evidence type="ECO:0000256" key="9">
    <source>
        <dbReference type="SAM" id="Coils"/>
    </source>
</evidence>
<dbReference type="InterPro" id="IPR047187">
    <property type="entry name" value="SF1_C_Upf1"/>
</dbReference>
<evidence type="ECO:0000256" key="4">
    <source>
        <dbReference type="ARBA" id="ARBA00022490"/>
    </source>
</evidence>
<dbReference type="Gene3D" id="3.40.50.300">
    <property type="entry name" value="P-loop containing nucleotide triphosphate hydrolases"/>
    <property type="match status" value="2"/>
</dbReference>
<feature type="domain" description="DNA2/NAM7 helicase helicase" evidence="10">
    <location>
        <begin position="185"/>
        <end position="405"/>
    </location>
</feature>
<dbReference type="EC" id="3.6.4.12" evidence="3"/>
<dbReference type="GO" id="GO:0003723">
    <property type="term" value="F:RNA binding"/>
    <property type="evidence" value="ECO:0007669"/>
    <property type="project" value="InterPro"/>
</dbReference>
<comment type="similarity">
    <text evidence="2">Belongs to the DNA2/NAM7 helicase family.</text>
</comment>
<keyword evidence="14" id="KW-1185">Reference proteome</keyword>
<dbReference type="InterPro" id="IPR041679">
    <property type="entry name" value="DNA2/NAM7-like_C"/>
</dbReference>
<protein>
    <recommendedName>
        <fullName evidence="3">DNA helicase</fullName>
        <ecNumber evidence="3">3.6.4.12</ecNumber>
    </recommendedName>
</protein>
<gene>
    <name evidence="13" type="ORF">UABAM_01562</name>
</gene>
<keyword evidence="5" id="KW-0547">Nucleotide-binding</keyword>
<dbReference type="EMBL" id="AP019860">
    <property type="protein sequence ID" value="BBM83211.1"/>
    <property type="molecule type" value="Genomic_DNA"/>
</dbReference>
<evidence type="ECO:0000256" key="8">
    <source>
        <dbReference type="ARBA" id="ARBA00022840"/>
    </source>
</evidence>
<dbReference type="InterPro" id="IPR027417">
    <property type="entry name" value="P-loop_NTPase"/>
</dbReference>
<dbReference type="GO" id="GO:0043139">
    <property type="term" value="F:5'-3' DNA helicase activity"/>
    <property type="evidence" value="ECO:0007669"/>
    <property type="project" value="TreeGrafter"/>
</dbReference>
<dbReference type="OrthoDB" id="9757917at2"/>
<name>A0A5S9IKH3_UABAM</name>
<dbReference type="InterPro" id="IPR050534">
    <property type="entry name" value="Coronavir_polyprotein_1ab"/>
</dbReference>
<evidence type="ECO:0000313" key="14">
    <source>
        <dbReference type="Proteomes" id="UP000326354"/>
    </source>
</evidence>
<dbReference type="CDD" id="cd18808">
    <property type="entry name" value="SF1_C_Upf1"/>
    <property type="match status" value="1"/>
</dbReference>
<keyword evidence="4" id="KW-0963">Cytoplasm</keyword>
<dbReference type="Pfam" id="PF13087">
    <property type="entry name" value="AAA_12"/>
    <property type="match status" value="1"/>
</dbReference>
<keyword evidence="6" id="KW-0378">Hydrolase</keyword>
<sequence length="641" mass="73149">MQKQKTIEELQKILELIEVERKEDNRLFVEMVLETSIEERKSRGITWYPITINKEYLGLGGTFVIEIETKDKNAEHNSFSNGAVVSLFAEKGRGKKNPFVGGVVKNVEKNTMTICLYSDELPEWMEDDKLGVDLGNDEKTFVQMQEAVRRVIEAKNNRLEELRDVILGSTPPKFSSLPRTVVEGINPSQQLAVDKVLCAADVAVIHGPPGTGKTTTMVKSICETLKVHEQVLVCAPSNTAVDLLAAKLIEQNIEVLRLGHPARVHRDVLDNTIDAKMLRHGDYKLLKKWRKEIQDLRAQATKYHKNFDRHKREQRKQQFLEARSLVREVQRLEKEICREILRETQAVVCTLTGANHELLKNCEFEVVFMDEAAQALEGASWIPIVKARKVIMAGDHLQLPPVVKSVEADKNGLGISLMEKCTTRQDVAVMLDTQYRMHQRIMNYSNRVFYNQKLQADRSVKERCLANEISVVDFIDTAGCGYEEQINPQTKSRYNPGEAQVLFTHMRGLIRLLSADEEMLGKLSVGIISPYKEQVRYLKEKSFEHMKIYEVFGPRLSINTIDGFQGQERDIIYISLVRSNSNSEIGFLKDIRRMNVAMTRAKQKLVVIGDSATICAEDFYNGFVEYIEEIDSYTSAWEINT</sequence>
<evidence type="ECO:0000259" key="10">
    <source>
        <dbReference type="Pfam" id="PF13086"/>
    </source>
</evidence>
<keyword evidence="8" id="KW-0067">ATP-binding</keyword>
<dbReference type="GO" id="GO:0005524">
    <property type="term" value="F:ATP binding"/>
    <property type="evidence" value="ECO:0007669"/>
    <property type="project" value="UniProtKB-KW"/>
</dbReference>
<dbReference type="GO" id="GO:0005694">
    <property type="term" value="C:chromosome"/>
    <property type="evidence" value="ECO:0007669"/>
    <property type="project" value="UniProtKB-ARBA"/>
</dbReference>
<accession>A0A5S9IKH3</accession>
<reference evidence="13 14" key="1">
    <citation type="submission" date="2019-08" db="EMBL/GenBank/DDBJ databases">
        <title>Complete genome sequence of Candidatus Uab amorphum.</title>
        <authorList>
            <person name="Shiratori T."/>
            <person name="Suzuki S."/>
            <person name="Kakizawa Y."/>
            <person name="Ishida K."/>
        </authorList>
    </citation>
    <scope>NUCLEOTIDE SEQUENCE [LARGE SCALE GENOMIC DNA]</scope>
    <source>
        <strain evidence="13 14">SRT547</strain>
    </source>
</reference>
<evidence type="ECO:0000256" key="6">
    <source>
        <dbReference type="ARBA" id="ARBA00022801"/>
    </source>
</evidence>
<keyword evidence="9" id="KW-0175">Coiled coil</keyword>
<feature type="domain" description="Helicase SMUBP-2/HCS1 1B" evidence="12">
    <location>
        <begin position="11"/>
        <end position="120"/>
    </location>
</feature>
<evidence type="ECO:0000259" key="12">
    <source>
        <dbReference type="Pfam" id="PF21138"/>
    </source>
</evidence>
<dbReference type="Pfam" id="PF13086">
    <property type="entry name" value="AAA_11"/>
    <property type="match status" value="1"/>
</dbReference>
<feature type="coiled-coil region" evidence="9">
    <location>
        <begin position="286"/>
        <end position="335"/>
    </location>
</feature>
<dbReference type="Pfam" id="PF21138">
    <property type="entry name" value="SMUBP-2_HCS1_1B"/>
    <property type="match status" value="1"/>
</dbReference>